<reference evidence="1 2" key="1">
    <citation type="submission" date="2020-07" db="EMBL/GenBank/DDBJ databases">
        <title>Sequencing the genomes of 1000 actinobacteria strains.</title>
        <authorList>
            <person name="Klenk H.-P."/>
        </authorList>
    </citation>
    <scope>NUCLEOTIDE SEQUENCE [LARGE SCALE GENOMIC DNA]</scope>
    <source>
        <strain evidence="1 2">DSM 45876</strain>
    </source>
</reference>
<organism evidence="1 2">
    <name type="scientific">Micromonospora jinlongensis</name>
    <dbReference type="NCBI Taxonomy" id="1287877"/>
    <lineage>
        <taxon>Bacteria</taxon>
        <taxon>Bacillati</taxon>
        <taxon>Actinomycetota</taxon>
        <taxon>Actinomycetes</taxon>
        <taxon>Micromonosporales</taxon>
        <taxon>Micromonosporaceae</taxon>
        <taxon>Micromonospora</taxon>
    </lineage>
</organism>
<keyword evidence="2" id="KW-1185">Reference proteome</keyword>
<dbReference type="Proteomes" id="UP000523545">
    <property type="component" value="Unassembled WGS sequence"/>
</dbReference>
<dbReference type="EMBL" id="JACCHK010000001">
    <property type="protein sequence ID" value="NYH45378.1"/>
    <property type="molecule type" value="Genomic_DNA"/>
</dbReference>
<proteinExistence type="predicted"/>
<name>A0A7Y9X5L6_9ACTN</name>
<protein>
    <submittedName>
        <fullName evidence="1">Uncharacterized protein</fullName>
    </submittedName>
</protein>
<comment type="caution">
    <text evidence="1">The sequence shown here is derived from an EMBL/GenBank/DDBJ whole genome shotgun (WGS) entry which is preliminary data.</text>
</comment>
<accession>A0A7Y9X5L6</accession>
<gene>
    <name evidence="1" type="ORF">HNR22_005105</name>
</gene>
<evidence type="ECO:0000313" key="1">
    <source>
        <dbReference type="EMBL" id="NYH45378.1"/>
    </source>
</evidence>
<evidence type="ECO:0000313" key="2">
    <source>
        <dbReference type="Proteomes" id="UP000523545"/>
    </source>
</evidence>
<dbReference type="AlphaFoldDB" id="A0A7Y9X5L6"/>
<sequence length="34" mass="3486">MATQTLLIERVATGQDVGITGAAHLVIDHVVAAN</sequence>